<dbReference type="STRING" id="1798676.A3B90_02305"/>
<keyword evidence="2" id="KW-0812">Transmembrane</keyword>
<feature type="region of interest" description="Disordered" evidence="1">
    <location>
        <begin position="1"/>
        <end position="29"/>
    </location>
</feature>
<gene>
    <name evidence="3" type="ORF">A3B90_02305</name>
</gene>
<evidence type="ECO:0000256" key="1">
    <source>
        <dbReference type="SAM" id="MobiDB-lite"/>
    </source>
</evidence>
<feature type="transmembrane region" description="Helical" evidence="2">
    <location>
        <begin position="41"/>
        <end position="70"/>
    </location>
</feature>
<evidence type="ECO:0000313" key="3">
    <source>
        <dbReference type="EMBL" id="OGH66266.1"/>
    </source>
</evidence>
<sequence>MAAKTKFKGRSLTQSQSSTSSSDSQDSETQTKTFLFGSNKVLISFTISQVIAGIIFFLGIGFGAGAYWIFDVRVEKFKYEMLNSVKKEVLDEVFNYINSTSTVK</sequence>
<protein>
    <submittedName>
        <fullName evidence="3">Uncharacterized protein</fullName>
    </submittedName>
</protein>
<accession>A0A1F6M3T3</accession>
<evidence type="ECO:0000313" key="4">
    <source>
        <dbReference type="Proteomes" id="UP000178742"/>
    </source>
</evidence>
<dbReference type="Proteomes" id="UP000178742">
    <property type="component" value="Unassembled WGS sequence"/>
</dbReference>
<reference evidence="3 4" key="1">
    <citation type="journal article" date="2016" name="Nat. Commun.">
        <title>Thousands of microbial genomes shed light on interconnected biogeochemical processes in an aquifer system.</title>
        <authorList>
            <person name="Anantharaman K."/>
            <person name="Brown C.T."/>
            <person name="Hug L.A."/>
            <person name="Sharon I."/>
            <person name="Castelle C.J."/>
            <person name="Probst A.J."/>
            <person name="Thomas B.C."/>
            <person name="Singh A."/>
            <person name="Wilkins M.J."/>
            <person name="Karaoz U."/>
            <person name="Brodie E.L."/>
            <person name="Williams K.H."/>
            <person name="Hubbard S.S."/>
            <person name="Banfield J.F."/>
        </authorList>
    </citation>
    <scope>NUCLEOTIDE SEQUENCE [LARGE SCALE GENOMIC DNA]</scope>
</reference>
<comment type="caution">
    <text evidence="3">The sequence shown here is derived from an EMBL/GenBank/DDBJ whole genome shotgun (WGS) entry which is preliminary data.</text>
</comment>
<dbReference type="AlphaFoldDB" id="A0A1F6M3T3"/>
<dbReference type="EMBL" id="MFPX01000022">
    <property type="protein sequence ID" value="OGH66266.1"/>
    <property type="molecule type" value="Genomic_DNA"/>
</dbReference>
<evidence type="ECO:0000256" key="2">
    <source>
        <dbReference type="SAM" id="Phobius"/>
    </source>
</evidence>
<feature type="compositionally biased region" description="Low complexity" evidence="1">
    <location>
        <begin position="11"/>
        <end position="29"/>
    </location>
</feature>
<proteinExistence type="predicted"/>
<organism evidence="3 4">
    <name type="scientific">Candidatus Magasanikbacteria bacterium RIFCSPHIGHO2_02_FULL_41_13</name>
    <dbReference type="NCBI Taxonomy" id="1798676"/>
    <lineage>
        <taxon>Bacteria</taxon>
        <taxon>Candidatus Magasanikiibacteriota</taxon>
    </lineage>
</organism>
<name>A0A1F6M3T3_9BACT</name>
<keyword evidence="2" id="KW-0472">Membrane</keyword>
<keyword evidence="2" id="KW-1133">Transmembrane helix</keyword>